<comment type="caution">
    <text evidence="1">The sequence shown here is derived from an EMBL/GenBank/DDBJ whole genome shotgun (WGS) entry which is preliminary data.</text>
</comment>
<evidence type="ECO:0000313" key="1">
    <source>
        <dbReference type="EMBL" id="KAJ9110375.1"/>
    </source>
</evidence>
<reference evidence="1" key="1">
    <citation type="submission" date="2023-04" db="EMBL/GenBank/DDBJ databases">
        <title>Draft Genome sequencing of Naganishia species isolated from polar environments using Oxford Nanopore Technology.</title>
        <authorList>
            <person name="Leo P."/>
            <person name="Venkateswaran K."/>
        </authorList>
    </citation>
    <scope>NUCLEOTIDE SEQUENCE</scope>
    <source>
        <strain evidence="1">MNA-CCFEE 5262</strain>
    </source>
</reference>
<proteinExistence type="predicted"/>
<sequence length="576" mass="61897">MPFRVAILTVSDTAYNKGPEYDLSGPLLSQKVGQNQAYALADTAIVPDDIALIREKVKEWVDRRGEDKVDWVITTGGTGFGERDVTPQALSPHIAPLPGLLQYLTTFFLSKTPRAVLSRTVVGLYDRTLVLCLPGSQKACQEGWEAMTDGAMTSVVAHGLKQLQGGSGEDVHPPRETVKQGNATAHTVSAGLDTVRDQALQGYPSERSGCGHRHRHESSDAHGHEHHSHHHHHHHHHRKHGALSKDPSAAVSGRLRQSPFPLISLKEALAIVDAQSNPLPVETVKTGHKLKNYVLAEDVLSATDLPVTRTTAVDGYAVAADAFNRAARGGKGDRGLVARVARGRDEQQGSDDETLLVYRINTGGPLPAGTDSVIMVEDTELVSGSDDGQEFEIRILLKEVPIGDNVRQPGSDARKGERVLEKGTVVGSGGGEVGLLGFVGKREVSRDSKTLHLSNKPFPNQVSVHRRPVVALLSTGNELVELEETAAEPKSGTWTGVVDTNRPSLKATLEGLGYDVVDVGIAPDTMDLQEAALRKGMAEADMIITTGGTSMGEADLLKVSLRKWMKNEEVKLNPAA</sequence>
<evidence type="ECO:0000313" key="2">
    <source>
        <dbReference type="Proteomes" id="UP001230649"/>
    </source>
</evidence>
<protein>
    <submittedName>
        <fullName evidence="1">Uncharacterized protein</fullName>
    </submittedName>
</protein>
<dbReference type="EMBL" id="JASBWS010000024">
    <property type="protein sequence ID" value="KAJ9110375.1"/>
    <property type="molecule type" value="Genomic_DNA"/>
</dbReference>
<organism evidence="1 2">
    <name type="scientific">Naganishia adeliensis</name>
    <dbReference type="NCBI Taxonomy" id="92952"/>
    <lineage>
        <taxon>Eukaryota</taxon>
        <taxon>Fungi</taxon>
        <taxon>Dikarya</taxon>
        <taxon>Basidiomycota</taxon>
        <taxon>Agaricomycotina</taxon>
        <taxon>Tremellomycetes</taxon>
        <taxon>Filobasidiales</taxon>
        <taxon>Filobasidiaceae</taxon>
        <taxon>Naganishia</taxon>
    </lineage>
</organism>
<keyword evidence="2" id="KW-1185">Reference proteome</keyword>
<accession>A0ACC2WGD9</accession>
<dbReference type="Proteomes" id="UP001230649">
    <property type="component" value="Unassembled WGS sequence"/>
</dbReference>
<gene>
    <name evidence="1" type="ORF">QFC20_002972</name>
</gene>
<name>A0ACC2WGD9_9TREE</name>